<feature type="domain" description="Prokaryotic glutathione synthetase N-terminal" evidence="11">
    <location>
        <begin position="6"/>
        <end position="121"/>
    </location>
</feature>
<dbReference type="Pfam" id="PF02951">
    <property type="entry name" value="GSH-S_N"/>
    <property type="match status" value="1"/>
</dbReference>
<comment type="similarity">
    <text evidence="10">Belongs to the prokaryotic GSH synthase family.</text>
</comment>
<dbReference type="SUPFAM" id="SSF52440">
    <property type="entry name" value="PreATP-grasp domain"/>
    <property type="match status" value="1"/>
</dbReference>
<comment type="cofactor">
    <cofactor evidence="2">
        <name>Mg(2+)</name>
        <dbReference type="ChEBI" id="CHEBI:18420"/>
    </cofactor>
</comment>
<dbReference type="GO" id="GO:0004363">
    <property type="term" value="F:glutathione synthase activity"/>
    <property type="evidence" value="ECO:0007669"/>
    <property type="project" value="UniProtKB-UniRule"/>
</dbReference>
<keyword evidence="4 10" id="KW-0317">Glutathione biosynthesis</keyword>
<dbReference type="Proteomes" id="UP000501094">
    <property type="component" value="Chromosome"/>
</dbReference>
<name>A0A6H1Q1K9_9PROT</name>
<reference evidence="13 14" key="1">
    <citation type="journal article" date="2020" name="Nat. Microbiol.">
        <title>Lysogenic host-virus interactions in SAR11 marine bacteria.</title>
        <authorList>
            <person name="Morris R.M."/>
            <person name="Cain K.R."/>
            <person name="Hvorecny K.L."/>
            <person name="Kollman J.M."/>
        </authorList>
    </citation>
    <scope>NUCLEOTIDE SEQUENCE [LARGE SCALE GENOMIC DNA]</scope>
    <source>
        <strain evidence="13 14">NP1</strain>
    </source>
</reference>
<dbReference type="Pfam" id="PF02955">
    <property type="entry name" value="GSH-S_ATP"/>
    <property type="match status" value="1"/>
</dbReference>
<dbReference type="RefSeq" id="WP_168606552.1">
    <property type="nucleotide sequence ID" value="NZ_CP038852.1"/>
</dbReference>
<comment type="pathway">
    <text evidence="10">Sulfur metabolism; glutathione biosynthesis; glutathione from L-cysteine and L-glutamate: step 2/2.</text>
</comment>
<evidence type="ECO:0000313" key="14">
    <source>
        <dbReference type="Proteomes" id="UP000501094"/>
    </source>
</evidence>
<dbReference type="Gene3D" id="3.30.1490.20">
    <property type="entry name" value="ATP-grasp fold, A domain"/>
    <property type="match status" value="1"/>
</dbReference>
<gene>
    <name evidence="10 13" type="primary">gshB</name>
    <name evidence="13" type="ORF">E5R92_02580</name>
</gene>
<dbReference type="NCBIfam" id="NF003573">
    <property type="entry name" value="PRK05246.1"/>
    <property type="match status" value="1"/>
</dbReference>
<proteinExistence type="inferred from homology"/>
<dbReference type="AlphaFoldDB" id="A0A6H1Q1K9"/>
<accession>A0A6H1Q1K9</accession>
<dbReference type="Gene3D" id="3.40.50.20">
    <property type="match status" value="1"/>
</dbReference>
<dbReference type="InterPro" id="IPR013815">
    <property type="entry name" value="ATP_grasp_subdomain_1"/>
</dbReference>
<dbReference type="InterPro" id="IPR004215">
    <property type="entry name" value="GSHS_N"/>
</dbReference>
<comment type="catalytic activity">
    <reaction evidence="10">
        <text>gamma-L-glutamyl-L-cysteine + glycine + ATP = glutathione + ADP + phosphate + H(+)</text>
        <dbReference type="Rhea" id="RHEA:13557"/>
        <dbReference type="ChEBI" id="CHEBI:15378"/>
        <dbReference type="ChEBI" id="CHEBI:30616"/>
        <dbReference type="ChEBI" id="CHEBI:43474"/>
        <dbReference type="ChEBI" id="CHEBI:57305"/>
        <dbReference type="ChEBI" id="CHEBI:57925"/>
        <dbReference type="ChEBI" id="CHEBI:58173"/>
        <dbReference type="ChEBI" id="CHEBI:456216"/>
        <dbReference type="EC" id="6.3.2.3"/>
    </reaction>
</comment>
<keyword evidence="8" id="KW-0460">Magnesium</keyword>
<sequence length="309" mass="35628">MTNKIVAIQGDHPSKLKPLTDTSIFLAIEAQRLKYKIFYYEPKDLSIINDKVVANGYYVEFSYSNKRFFKKLNQQKLELTKCKYILIRQDPPFNLEYISTTYILDKIKDKVKVINNPTSIRNISEKLYSTSFQKYMPTTIFTKDMNEINKFFSKNKKMIIKPIHSFSGNDIHLFQNKIDTKLIKNFIKKHGHIMCQKFLPKIKFGDKRVFIINGKVCGAISRVPKKGSFLSNMSKGAIPVSVKLTKIENEISNIIGKSLKKNDIYFSGIDFIDQKLNGDINVTSPTGLKSFYDLTSINLAKIFWKGLKA</sequence>
<dbReference type="HAMAP" id="MF_00162">
    <property type="entry name" value="GSH_S"/>
    <property type="match status" value="1"/>
</dbReference>
<keyword evidence="3 10" id="KW-0436">Ligase</keyword>
<keyword evidence="14" id="KW-1185">Reference proteome</keyword>
<dbReference type="EMBL" id="CP038852">
    <property type="protein sequence ID" value="QIZ20671.1"/>
    <property type="molecule type" value="Genomic_DNA"/>
</dbReference>
<evidence type="ECO:0000313" key="13">
    <source>
        <dbReference type="EMBL" id="QIZ20671.1"/>
    </source>
</evidence>
<dbReference type="PANTHER" id="PTHR21621:SF4">
    <property type="entry name" value="GLUTATHIONE SYNTHETASE"/>
    <property type="match status" value="1"/>
</dbReference>
<dbReference type="KEGG" id="peg:E5R92_02580"/>
<protein>
    <recommendedName>
        <fullName evidence="10">Glutathione synthetase</fullName>
        <ecNumber evidence="10">6.3.2.3</ecNumber>
    </recommendedName>
    <alternativeName>
        <fullName evidence="10">GSH synthetase</fullName>
        <shortName evidence="10">GSH-S</shortName>
        <shortName evidence="10">GSHase</shortName>
    </alternativeName>
    <alternativeName>
        <fullName evidence="10">Glutathione synthase</fullName>
    </alternativeName>
</protein>
<keyword evidence="9" id="KW-0464">Manganese</keyword>
<evidence type="ECO:0000256" key="2">
    <source>
        <dbReference type="ARBA" id="ARBA00001946"/>
    </source>
</evidence>
<keyword evidence="6 10" id="KW-0547">Nucleotide-binding</keyword>
<evidence type="ECO:0000256" key="6">
    <source>
        <dbReference type="ARBA" id="ARBA00022741"/>
    </source>
</evidence>
<keyword evidence="7 10" id="KW-0067">ATP-binding</keyword>
<dbReference type="SUPFAM" id="SSF56059">
    <property type="entry name" value="Glutathione synthetase ATP-binding domain-like"/>
    <property type="match status" value="1"/>
</dbReference>
<dbReference type="GO" id="GO:0005737">
    <property type="term" value="C:cytoplasm"/>
    <property type="evidence" value="ECO:0007669"/>
    <property type="project" value="TreeGrafter"/>
</dbReference>
<evidence type="ECO:0000259" key="11">
    <source>
        <dbReference type="Pfam" id="PF02951"/>
    </source>
</evidence>
<dbReference type="UniPathway" id="UPA00142">
    <property type="reaction ID" value="UER00210"/>
</dbReference>
<dbReference type="InterPro" id="IPR016185">
    <property type="entry name" value="PreATP-grasp_dom_sf"/>
</dbReference>
<dbReference type="PANTHER" id="PTHR21621">
    <property type="entry name" value="RIBOSOMAL PROTEIN S6 MODIFICATION PROTEIN"/>
    <property type="match status" value="1"/>
</dbReference>
<dbReference type="EC" id="6.3.2.3" evidence="10"/>
<evidence type="ECO:0000256" key="7">
    <source>
        <dbReference type="ARBA" id="ARBA00022840"/>
    </source>
</evidence>
<evidence type="ECO:0000256" key="1">
    <source>
        <dbReference type="ARBA" id="ARBA00001936"/>
    </source>
</evidence>
<dbReference type="GO" id="GO:0046872">
    <property type="term" value="F:metal ion binding"/>
    <property type="evidence" value="ECO:0007669"/>
    <property type="project" value="UniProtKB-KW"/>
</dbReference>
<evidence type="ECO:0000256" key="5">
    <source>
        <dbReference type="ARBA" id="ARBA00022723"/>
    </source>
</evidence>
<evidence type="ECO:0000256" key="3">
    <source>
        <dbReference type="ARBA" id="ARBA00022598"/>
    </source>
</evidence>
<dbReference type="Gene3D" id="3.30.470.20">
    <property type="entry name" value="ATP-grasp fold, B domain"/>
    <property type="match status" value="1"/>
</dbReference>
<dbReference type="InterPro" id="IPR004218">
    <property type="entry name" value="GSHS_ATP-bd"/>
</dbReference>
<dbReference type="GO" id="GO:0005524">
    <property type="term" value="F:ATP binding"/>
    <property type="evidence" value="ECO:0007669"/>
    <property type="project" value="UniProtKB-UniRule"/>
</dbReference>
<evidence type="ECO:0000259" key="12">
    <source>
        <dbReference type="Pfam" id="PF02955"/>
    </source>
</evidence>
<evidence type="ECO:0000256" key="10">
    <source>
        <dbReference type="HAMAP-Rule" id="MF_00162"/>
    </source>
</evidence>
<organism evidence="13 14">
    <name type="scientific">Candidatus Pelagibacter giovannonii</name>
    <dbReference type="NCBI Taxonomy" id="2563896"/>
    <lineage>
        <taxon>Bacteria</taxon>
        <taxon>Pseudomonadati</taxon>
        <taxon>Pseudomonadota</taxon>
        <taxon>Alphaproteobacteria</taxon>
        <taxon>Candidatus Pelagibacterales</taxon>
        <taxon>Candidatus Pelagibacteraceae</taxon>
        <taxon>Candidatus Pelagibacter</taxon>
    </lineage>
</organism>
<feature type="domain" description="Prokaryotic glutathione synthetase ATP-binding" evidence="12">
    <location>
        <begin position="125"/>
        <end position="291"/>
    </location>
</feature>
<evidence type="ECO:0000256" key="8">
    <source>
        <dbReference type="ARBA" id="ARBA00022842"/>
    </source>
</evidence>
<comment type="cofactor">
    <cofactor evidence="1">
        <name>Mn(2+)</name>
        <dbReference type="ChEBI" id="CHEBI:29035"/>
    </cofactor>
</comment>
<evidence type="ECO:0000256" key="9">
    <source>
        <dbReference type="ARBA" id="ARBA00023211"/>
    </source>
</evidence>
<dbReference type="InterPro" id="IPR006284">
    <property type="entry name" value="Glut_synth_pro"/>
</dbReference>
<keyword evidence="5" id="KW-0479">Metal-binding</keyword>
<evidence type="ECO:0000256" key="4">
    <source>
        <dbReference type="ARBA" id="ARBA00022684"/>
    </source>
</evidence>